<name>A0ABQ2MAL6_9MICC</name>
<evidence type="ECO:0000313" key="1">
    <source>
        <dbReference type="EMBL" id="GGO48737.1"/>
    </source>
</evidence>
<gene>
    <name evidence="1" type="ORF">GCM10010977_29020</name>
</gene>
<proteinExistence type="predicted"/>
<evidence type="ECO:0000313" key="2">
    <source>
        <dbReference type="Proteomes" id="UP000642509"/>
    </source>
</evidence>
<comment type="caution">
    <text evidence="1">The sequence shown here is derived from an EMBL/GenBank/DDBJ whole genome shotgun (WGS) entry which is preliminary data.</text>
</comment>
<evidence type="ECO:0008006" key="3">
    <source>
        <dbReference type="Google" id="ProtNLM"/>
    </source>
</evidence>
<accession>A0ABQ2MAL6</accession>
<keyword evidence="2" id="KW-1185">Reference proteome</keyword>
<sequence length="331" mass="37006">MVRHYQRRHRENMNLIINAVDNPVDLDNVLIDLGLSSPGVSKKDLRSRRDAALSSGVYEDSLRRQITSVGEVLDLPPINPEDLIDSYLRAKKPFKTDDAGIADYVIWQTVRSLAVSEPRRSIILLTKNHKDFASGGTLHPDLRVTLNEADQVAVCIDVENFLAEYEEEVRLAEEGQTYFAPAAKDLAMDAAEDYVENHLVGAKVAGSDFDPYPSGLEIDGLVLPSEIESPHISWVALEVDSASWDPYEAFENTMELGQLECRAEVNISAHVHRSEAYSLEQSGEVDAVDLGNLEEHYVEVDLTRHVVLQFNIRVDKEMSGQVEHLDKIAID</sequence>
<reference evidence="2" key="1">
    <citation type="journal article" date="2019" name="Int. J. Syst. Evol. Microbiol.">
        <title>The Global Catalogue of Microorganisms (GCM) 10K type strain sequencing project: providing services to taxonomists for standard genome sequencing and annotation.</title>
        <authorList>
            <consortium name="The Broad Institute Genomics Platform"/>
            <consortium name="The Broad Institute Genome Sequencing Center for Infectious Disease"/>
            <person name="Wu L."/>
            <person name="Ma J."/>
        </authorList>
    </citation>
    <scope>NUCLEOTIDE SEQUENCE [LARGE SCALE GENOMIC DNA]</scope>
    <source>
        <strain evidence="2">CGMCC 1.7064</strain>
    </source>
</reference>
<protein>
    <recommendedName>
        <fullName evidence="3">DUF4935 domain-containing protein</fullName>
    </recommendedName>
</protein>
<dbReference type="Proteomes" id="UP000642509">
    <property type="component" value="Unassembled WGS sequence"/>
</dbReference>
<organism evidence="1 2">
    <name type="scientific">Citricoccus zhacaiensis</name>
    <dbReference type="NCBI Taxonomy" id="489142"/>
    <lineage>
        <taxon>Bacteria</taxon>
        <taxon>Bacillati</taxon>
        <taxon>Actinomycetota</taxon>
        <taxon>Actinomycetes</taxon>
        <taxon>Micrococcales</taxon>
        <taxon>Micrococcaceae</taxon>
        <taxon>Citricoccus</taxon>
    </lineage>
</organism>
<dbReference type="EMBL" id="BMLQ01000010">
    <property type="protein sequence ID" value="GGO48737.1"/>
    <property type="molecule type" value="Genomic_DNA"/>
</dbReference>